<evidence type="ECO:0000313" key="18">
    <source>
        <dbReference type="EMBL" id="ROO37648.1"/>
    </source>
</evidence>
<evidence type="ECO:0000259" key="17">
    <source>
        <dbReference type="PROSITE" id="PS51462"/>
    </source>
</evidence>
<comment type="caution">
    <text evidence="18">The sequence shown here is derived from an EMBL/GenBank/DDBJ whole genome shotgun (WGS) entry which is preliminary data.</text>
</comment>
<evidence type="ECO:0000256" key="13">
    <source>
        <dbReference type="ARBA" id="ARBA00040794"/>
    </source>
</evidence>
<evidence type="ECO:0000256" key="14">
    <source>
        <dbReference type="ARBA" id="ARBA00041592"/>
    </source>
</evidence>
<feature type="domain" description="Nudix hydrolase" evidence="17">
    <location>
        <begin position="10"/>
        <end position="136"/>
    </location>
</feature>
<dbReference type="InterPro" id="IPR036206">
    <property type="entry name" value="ThiamineP_synth_sf"/>
</dbReference>
<dbReference type="PROSITE" id="PS00893">
    <property type="entry name" value="NUDIX_BOX"/>
    <property type="match status" value="1"/>
</dbReference>
<evidence type="ECO:0000256" key="10">
    <source>
        <dbReference type="ARBA" id="ARBA00035861"/>
    </source>
</evidence>
<evidence type="ECO:0000256" key="2">
    <source>
        <dbReference type="ARBA" id="ARBA00005582"/>
    </source>
</evidence>
<evidence type="ECO:0000256" key="7">
    <source>
        <dbReference type="ARBA" id="ARBA00022801"/>
    </source>
</evidence>
<keyword evidence="7" id="KW-0378">Hydrolase</keyword>
<keyword evidence="5" id="KW-0479">Metal-binding</keyword>
<reference evidence="18 19" key="1">
    <citation type="submission" date="2013-10" db="EMBL/GenBank/DDBJ databases">
        <title>Salinisphaera halophila YIM 95161 Genome Sequencing.</title>
        <authorList>
            <person name="Lai Q."/>
            <person name="Li C."/>
            <person name="Shao Z."/>
        </authorList>
    </citation>
    <scope>NUCLEOTIDE SEQUENCE [LARGE SCALE GENOMIC DNA]</scope>
    <source>
        <strain evidence="18 19">YIM 95161</strain>
    </source>
</reference>
<protein>
    <recommendedName>
        <fullName evidence="13">8-oxo-dGTP diphosphatase</fullName>
        <ecNumber evidence="12">3.6.1.55</ecNumber>
    </recommendedName>
    <alternativeName>
        <fullName evidence="16">7,8-dihydro-8-oxoguanine-triphosphatase</fullName>
    </alternativeName>
    <alternativeName>
        <fullName evidence="15">Mutator protein MutT</fullName>
    </alternativeName>
    <alternativeName>
        <fullName evidence="14">dGTP pyrophosphohydrolase</fullName>
    </alternativeName>
</protein>
<evidence type="ECO:0000256" key="12">
    <source>
        <dbReference type="ARBA" id="ARBA00038905"/>
    </source>
</evidence>
<comment type="cofactor">
    <cofactor evidence="1">
        <name>Mg(2+)</name>
        <dbReference type="ChEBI" id="CHEBI:18420"/>
    </cofactor>
</comment>
<evidence type="ECO:0000256" key="5">
    <source>
        <dbReference type="ARBA" id="ARBA00022723"/>
    </source>
</evidence>
<keyword evidence="3" id="KW-0515">Mutator protein</keyword>
<dbReference type="InterPro" id="IPR047127">
    <property type="entry name" value="MutT-like"/>
</dbReference>
<keyword evidence="6" id="KW-0227">DNA damage</keyword>
<comment type="similarity">
    <text evidence="2">Belongs to the Nudix hydrolase family.</text>
</comment>
<dbReference type="GO" id="GO:0044715">
    <property type="term" value="F:8-oxo-dGDP phosphatase activity"/>
    <property type="evidence" value="ECO:0007669"/>
    <property type="project" value="TreeGrafter"/>
</dbReference>
<dbReference type="InterPro" id="IPR015797">
    <property type="entry name" value="NUDIX_hydrolase-like_dom_sf"/>
</dbReference>
<evidence type="ECO:0000256" key="1">
    <source>
        <dbReference type="ARBA" id="ARBA00001946"/>
    </source>
</evidence>
<dbReference type="InterPro" id="IPR013785">
    <property type="entry name" value="Aldolase_TIM"/>
</dbReference>
<dbReference type="Pfam" id="PF02581">
    <property type="entry name" value="TMP-TENI"/>
    <property type="match status" value="1"/>
</dbReference>
<dbReference type="InterPro" id="IPR000086">
    <property type="entry name" value="NUDIX_hydrolase_dom"/>
</dbReference>
<dbReference type="InterPro" id="IPR022998">
    <property type="entry name" value="ThiamineP_synth_TenI"/>
</dbReference>
<dbReference type="AlphaFoldDB" id="A0A423QAM7"/>
<evidence type="ECO:0000256" key="15">
    <source>
        <dbReference type="ARBA" id="ARBA00041979"/>
    </source>
</evidence>
<dbReference type="EC" id="3.6.1.55" evidence="12"/>
<dbReference type="GO" id="GO:0046872">
    <property type="term" value="F:metal ion binding"/>
    <property type="evidence" value="ECO:0007669"/>
    <property type="project" value="UniProtKB-KW"/>
</dbReference>
<name>A0A423QAM7_9GAMM</name>
<dbReference type="SUPFAM" id="SSF51391">
    <property type="entry name" value="Thiamin phosphate synthase"/>
    <property type="match status" value="1"/>
</dbReference>
<organism evidence="18 19">
    <name type="scientific">Salinisphaera orenii YIM 95161</name>
    <dbReference type="NCBI Taxonomy" id="1051139"/>
    <lineage>
        <taxon>Bacteria</taxon>
        <taxon>Pseudomonadati</taxon>
        <taxon>Pseudomonadota</taxon>
        <taxon>Gammaproteobacteria</taxon>
        <taxon>Salinisphaerales</taxon>
        <taxon>Salinisphaeraceae</taxon>
        <taxon>Salinisphaera</taxon>
    </lineage>
</organism>
<dbReference type="NCBIfam" id="NF006530">
    <property type="entry name" value="PRK08999.1"/>
    <property type="match status" value="1"/>
</dbReference>
<dbReference type="InterPro" id="IPR020084">
    <property type="entry name" value="NUDIX_hydrolase_CS"/>
</dbReference>
<keyword evidence="8" id="KW-0460">Magnesium</keyword>
<dbReference type="GO" id="GO:0044716">
    <property type="term" value="F:8-oxo-GDP phosphatase activity"/>
    <property type="evidence" value="ECO:0007669"/>
    <property type="project" value="TreeGrafter"/>
</dbReference>
<evidence type="ECO:0000256" key="8">
    <source>
        <dbReference type="ARBA" id="ARBA00022842"/>
    </source>
</evidence>
<dbReference type="PROSITE" id="PS51462">
    <property type="entry name" value="NUDIX"/>
    <property type="match status" value="1"/>
</dbReference>
<evidence type="ECO:0000313" key="19">
    <source>
        <dbReference type="Proteomes" id="UP000285123"/>
    </source>
</evidence>
<dbReference type="Gene3D" id="3.90.79.10">
    <property type="entry name" value="Nucleoside Triphosphate Pyrophosphohydrolase"/>
    <property type="match status" value="1"/>
</dbReference>
<dbReference type="Pfam" id="PF00293">
    <property type="entry name" value="NUDIX"/>
    <property type="match status" value="1"/>
</dbReference>
<keyword evidence="4" id="KW-0235">DNA replication</keyword>
<dbReference type="GO" id="GO:0035539">
    <property type="term" value="F:8-oxo-7,8-dihydrodeoxyguanosine triphosphate pyrophosphatase activity"/>
    <property type="evidence" value="ECO:0007669"/>
    <property type="project" value="UniProtKB-EC"/>
</dbReference>
<dbReference type="GO" id="GO:0008413">
    <property type="term" value="F:8-oxo-7,8-dihydroguanosine triphosphate pyrophosphatase activity"/>
    <property type="evidence" value="ECO:0007669"/>
    <property type="project" value="TreeGrafter"/>
</dbReference>
<dbReference type="Gene3D" id="3.20.20.70">
    <property type="entry name" value="Aldolase class I"/>
    <property type="match status" value="1"/>
</dbReference>
<evidence type="ECO:0000256" key="9">
    <source>
        <dbReference type="ARBA" id="ARBA00023204"/>
    </source>
</evidence>
<proteinExistence type="inferred from homology"/>
<keyword evidence="9" id="KW-0234">DNA repair</keyword>
<evidence type="ECO:0000256" key="11">
    <source>
        <dbReference type="ARBA" id="ARBA00036904"/>
    </source>
</evidence>
<gene>
    <name evidence="18" type="ORF">SAHL_00390</name>
</gene>
<dbReference type="SUPFAM" id="SSF55811">
    <property type="entry name" value="Nudix"/>
    <property type="match status" value="1"/>
</dbReference>
<dbReference type="RefSeq" id="WP_184947090.1">
    <property type="nucleotide sequence ID" value="NZ_AYKF01000001.1"/>
</dbReference>
<dbReference type="PANTHER" id="PTHR47707:SF1">
    <property type="entry name" value="NUDIX HYDROLASE FAMILY PROTEIN"/>
    <property type="match status" value="1"/>
</dbReference>
<evidence type="ECO:0000256" key="4">
    <source>
        <dbReference type="ARBA" id="ARBA00022705"/>
    </source>
</evidence>
<dbReference type="Proteomes" id="UP000285123">
    <property type="component" value="Unassembled WGS sequence"/>
</dbReference>
<dbReference type="GO" id="GO:0006260">
    <property type="term" value="P:DNA replication"/>
    <property type="evidence" value="ECO:0007669"/>
    <property type="project" value="UniProtKB-KW"/>
</dbReference>
<comment type="catalytic activity">
    <reaction evidence="11">
        <text>8-oxo-GTP + H2O = 8-oxo-GMP + diphosphate + H(+)</text>
        <dbReference type="Rhea" id="RHEA:67616"/>
        <dbReference type="ChEBI" id="CHEBI:15377"/>
        <dbReference type="ChEBI" id="CHEBI:15378"/>
        <dbReference type="ChEBI" id="CHEBI:33019"/>
        <dbReference type="ChEBI" id="CHEBI:143553"/>
        <dbReference type="ChEBI" id="CHEBI:145694"/>
    </reaction>
</comment>
<dbReference type="EMBL" id="AYKF01000001">
    <property type="protein sequence ID" value="ROO37648.1"/>
    <property type="molecule type" value="Genomic_DNA"/>
</dbReference>
<dbReference type="CDD" id="cd03425">
    <property type="entry name" value="NUDIX_MutT_NudA_like"/>
    <property type="match status" value="1"/>
</dbReference>
<evidence type="ECO:0000256" key="3">
    <source>
        <dbReference type="ARBA" id="ARBA00022457"/>
    </source>
</evidence>
<dbReference type="GO" id="GO:0006281">
    <property type="term" value="P:DNA repair"/>
    <property type="evidence" value="ECO:0007669"/>
    <property type="project" value="UniProtKB-KW"/>
</dbReference>
<comment type="catalytic activity">
    <reaction evidence="10">
        <text>8-oxo-dGTP + H2O = 8-oxo-dGMP + diphosphate + H(+)</text>
        <dbReference type="Rhea" id="RHEA:31575"/>
        <dbReference type="ChEBI" id="CHEBI:15377"/>
        <dbReference type="ChEBI" id="CHEBI:15378"/>
        <dbReference type="ChEBI" id="CHEBI:33019"/>
        <dbReference type="ChEBI" id="CHEBI:63224"/>
        <dbReference type="ChEBI" id="CHEBI:77896"/>
        <dbReference type="EC" id="3.6.1.55"/>
    </reaction>
</comment>
<sequence>MDDTAPDSRYLDIAVGVVVDRDGRLLVARRRPGTPGAGRWEFPGGKRESGETMAACLERELGEEIGVVDCRGEPIIRFAHEQGVRPVRLHVWRIHRWRGEPAGREGQQLRWVAPEALAGLDLLPATDIILNALFLPQRYLITPDFEPARERAWFAGLDAALAQGVRLLRLRAGELDDTAYERLTERVAPRAAAADARLLLDRDAAMVERVGAAGLHWPAARVAAAAARPIARPRLFAASAHDANELAAAAALGADFATLSPVRATPSHPETLGLGWAGWAERRRDQALPVYALGGVGELDLAEARACNAQGVAAIRAFWGTGGG</sequence>
<dbReference type="GO" id="GO:0009228">
    <property type="term" value="P:thiamine biosynthetic process"/>
    <property type="evidence" value="ECO:0007669"/>
    <property type="project" value="UniProtKB-KW"/>
</dbReference>
<evidence type="ECO:0000256" key="6">
    <source>
        <dbReference type="ARBA" id="ARBA00022763"/>
    </source>
</evidence>
<evidence type="ECO:0000256" key="16">
    <source>
        <dbReference type="ARBA" id="ARBA00042798"/>
    </source>
</evidence>
<dbReference type="PANTHER" id="PTHR47707">
    <property type="entry name" value="8-OXO-DGTP DIPHOSPHATASE"/>
    <property type="match status" value="1"/>
</dbReference>
<accession>A0A423QAM7</accession>